<feature type="domain" description="ORC6 second cyclin-like" evidence="2">
    <location>
        <begin position="96"/>
        <end position="186"/>
    </location>
</feature>
<organism evidence="3">
    <name type="scientific">Absidia glauca</name>
    <name type="common">Pin mould</name>
    <dbReference type="NCBI Taxonomy" id="4829"/>
    <lineage>
        <taxon>Eukaryota</taxon>
        <taxon>Fungi</taxon>
        <taxon>Fungi incertae sedis</taxon>
        <taxon>Mucoromycota</taxon>
        <taxon>Mucoromycotina</taxon>
        <taxon>Mucoromycetes</taxon>
        <taxon>Mucorales</taxon>
        <taxon>Cunninghamellaceae</taxon>
        <taxon>Absidia</taxon>
    </lineage>
</organism>
<dbReference type="STRING" id="4829.A0A168RG29"/>
<dbReference type="GO" id="GO:0005664">
    <property type="term" value="C:nuclear origin of replication recognition complex"/>
    <property type="evidence" value="ECO:0007669"/>
    <property type="project" value="InterPro"/>
</dbReference>
<dbReference type="InterPro" id="IPR020529">
    <property type="entry name" value="ORC6_met/pln"/>
</dbReference>
<feature type="region of interest" description="Disordered" evidence="1">
    <location>
        <begin position="199"/>
        <end position="275"/>
    </location>
</feature>
<proteinExistence type="predicted"/>
<dbReference type="OrthoDB" id="5552484at2759"/>
<evidence type="ECO:0000256" key="1">
    <source>
        <dbReference type="SAM" id="MobiDB-lite"/>
    </source>
</evidence>
<dbReference type="PANTHER" id="PTHR13394:SF0">
    <property type="entry name" value="ORIGIN RECOGNITION COMPLEX SUBUNIT 6"/>
    <property type="match status" value="1"/>
</dbReference>
<protein>
    <recommendedName>
        <fullName evidence="2">ORC6 second cyclin-like domain-containing protein</fullName>
    </recommendedName>
</protein>
<keyword evidence="4" id="KW-1185">Reference proteome</keyword>
<feature type="compositionally biased region" description="Low complexity" evidence="1">
    <location>
        <begin position="247"/>
        <end position="274"/>
    </location>
</feature>
<evidence type="ECO:0000313" key="3">
    <source>
        <dbReference type="EMBL" id="SAM06798.1"/>
    </source>
</evidence>
<dbReference type="OMA" id="VICIQLA"/>
<dbReference type="AlphaFoldDB" id="A0A168RG29"/>
<gene>
    <name evidence="3" type="primary">ABSGL_12524.1 scaffold 12955</name>
</gene>
<dbReference type="EMBL" id="LT554635">
    <property type="protein sequence ID" value="SAM06798.1"/>
    <property type="molecule type" value="Genomic_DNA"/>
</dbReference>
<name>A0A168RG29_ABSGL</name>
<evidence type="ECO:0000259" key="2">
    <source>
        <dbReference type="Pfam" id="PF21913"/>
    </source>
</evidence>
<sequence>MLNPLEHCLDRLHLNDNSQLLDRARFYHGQCSSKVPVVTFKGPNSQHVASIQLAYESLGLFGWNSKLAAELAGCTLKAYDMTMSAVRKHLNLQSTITFDTLGITFGSTALATHSQDLWTHFVQQHISKLGPAQQLSAKDQLSTALWKAAAFYVCAKAVGVQIDKSKLQSVCTCGASEFNKSVKLIKEECKAKLIELKTQSTDDSRPTRKRKTRRNDDEEDTVDAANSDDTKDANTTTPAKSKKTRSTKSGTAAASSSSSSTATSSSSIPKSSTKQKASVLLKKTSNKKGAVSGIVSMINLQDYRSSQRYMDYLSWEQNIKQQLSH</sequence>
<dbReference type="PANTHER" id="PTHR13394">
    <property type="entry name" value="ORIGIN RECOGNITION COMPLEX SUBUNIT 6"/>
    <property type="match status" value="1"/>
</dbReference>
<dbReference type="Proteomes" id="UP000078561">
    <property type="component" value="Unassembled WGS sequence"/>
</dbReference>
<reference evidence="3" key="1">
    <citation type="submission" date="2016-04" db="EMBL/GenBank/DDBJ databases">
        <authorList>
            <person name="Evans L.H."/>
            <person name="Alamgir A."/>
            <person name="Owens N."/>
            <person name="Weber N.D."/>
            <person name="Virtaneva K."/>
            <person name="Barbian K."/>
            <person name="Babar A."/>
            <person name="Rosenke K."/>
        </authorList>
    </citation>
    <scope>NUCLEOTIDE SEQUENCE [LARGE SCALE GENOMIC DNA]</scope>
    <source>
        <strain evidence="3">CBS 101.48</strain>
    </source>
</reference>
<evidence type="ECO:0000313" key="4">
    <source>
        <dbReference type="Proteomes" id="UP000078561"/>
    </source>
</evidence>
<dbReference type="Gene3D" id="1.10.472.10">
    <property type="entry name" value="Cyclin-like"/>
    <property type="match status" value="1"/>
</dbReference>
<dbReference type="GO" id="GO:0006270">
    <property type="term" value="P:DNA replication initiation"/>
    <property type="evidence" value="ECO:0007669"/>
    <property type="project" value="TreeGrafter"/>
</dbReference>
<dbReference type="Pfam" id="PF21913">
    <property type="entry name" value="ORC6_2nd"/>
    <property type="match status" value="1"/>
</dbReference>
<accession>A0A168RG29</accession>
<dbReference type="InParanoid" id="A0A168RG29"/>
<dbReference type="InterPro" id="IPR054113">
    <property type="entry name" value="ORC6_cyclin-like_2nd"/>
</dbReference>